<keyword evidence="3" id="KW-1185">Reference proteome</keyword>
<feature type="transmembrane region" description="Helical" evidence="1">
    <location>
        <begin position="190"/>
        <end position="211"/>
    </location>
</feature>
<comment type="caution">
    <text evidence="2">The sequence shown here is derived from an EMBL/GenBank/DDBJ whole genome shotgun (WGS) entry which is preliminary data.</text>
</comment>
<feature type="transmembrane region" description="Helical" evidence="1">
    <location>
        <begin position="111"/>
        <end position="129"/>
    </location>
</feature>
<name>A0A4Q2DNL9_9AGAR</name>
<keyword evidence="1" id="KW-1133">Transmembrane helix</keyword>
<keyword evidence="1" id="KW-0812">Transmembrane</keyword>
<dbReference type="OrthoDB" id="3357408at2759"/>
<feature type="transmembrane region" description="Helical" evidence="1">
    <location>
        <begin position="78"/>
        <end position="99"/>
    </location>
</feature>
<feature type="transmembrane region" description="Helical" evidence="1">
    <location>
        <begin position="149"/>
        <end position="169"/>
    </location>
</feature>
<dbReference type="EMBL" id="SDEE01000134">
    <property type="protein sequence ID" value="RXW20762.1"/>
    <property type="molecule type" value="Genomic_DNA"/>
</dbReference>
<organism evidence="2 3">
    <name type="scientific">Candolleomyces aberdarensis</name>
    <dbReference type="NCBI Taxonomy" id="2316362"/>
    <lineage>
        <taxon>Eukaryota</taxon>
        <taxon>Fungi</taxon>
        <taxon>Dikarya</taxon>
        <taxon>Basidiomycota</taxon>
        <taxon>Agaricomycotina</taxon>
        <taxon>Agaricomycetes</taxon>
        <taxon>Agaricomycetidae</taxon>
        <taxon>Agaricales</taxon>
        <taxon>Agaricineae</taxon>
        <taxon>Psathyrellaceae</taxon>
        <taxon>Candolleomyces</taxon>
    </lineage>
</organism>
<sequence>MVGIGVHLFMALYGLSVFLETPKELREGRRRYIVLSFVFTLLASISASADMASVFQILLRATSAVDFYRIVTEMNSFWLRYFTSVTMAAGIFVGDALLVYRCYMALSSNRWVAIIPALSSVSAFVVFMVDELALDLDKDRTTNPLPTVTQMLTVCTNVLVTAIISFHLYRARRTLSQMLPSHDTRLYTGVVAILVESAVPLALLGPITAALQLAPFPKNQSAAQALVVAYSIIGDLITTYDYLPGYHWSILVEVPVNPGQRCFTSFQSD</sequence>
<accession>A0A4Q2DNL9</accession>
<proteinExistence type="predicted"/>
<dbReference type="AlphaFoldDB" id="A0A4Q2DNL9"/>
<feature type="transmembrane region" description="Helical" evidence="1">
    <location>
        <begin position="34"/>
        <end position="58"/>
    </location>
</feature>
<feature type="transmembrane region" description="Helical" evidence="1">
    <location>
        <begin position="6"/>
        <end position="22"/>
    </location>
</feature>
<reference evidence="2 3" key="1">
    <citation type="submission" date="2019-01" db="EMBL/GenBank/DDBJ databases">
        <title>Draft genome sequence of Psathyrella aberdarensis IHI B618.</title>
        <authorList>
            <person name="Buettner E."/>
            <person name="Kellner H."/>
        </authorList>
    </citation>
    <scope>NUCLEOTIDE SEQUENCE [LARGE SCALE GENOMIC DNA]</scope>
    <source>
        <strain evidence="2 3">IHI B618</strain>
    </source>
</reference>
<keyword evidence="1" id="KW-0472">Membrane</keyword>
<evidence type="ECO:0000256" key="1">
    <source>
        <dbReference type="SAM" id="Phobius"/>
    </source>
</evidence>
<evidence type="ECO:0000313" key="3">
    <source>
        <dbReference type="Proteomes" id="UP000290288"/>
    </source>
</evidence>
<evidence type="ECO:0000313" key="2">
    <source>
        <dbReference type="EMBL" id="RXW20762.1"/>
    </source>
</evidence>
<protein>
    <submittedName>
        <fullName evidence="2">Uncharacterized protein</fullName>
    </submittedName>
</protein>
<gene>
    <name evidence="2" type="ORF">EST38_g5074</name>
</gene>
<dbReference type="Proteomes" id="UP000290288">
    <property type="component" value="Unassembled WGS sequence"/>
</dbReference>